<dbReference type="GO" id="GO:0031640">
    <property type="term" value="P:killing of cells of another organism"/>
    <property type="evidence" value="ECO:0007669"/>
    <property type="project" value="UniProtKB-KW"/>
</dbReference>
<dbReference type="InterPro" id="IPR019799">
    <property type="entry name" value="Glyco_hydro_22_CS"/>
</dbReference>
<dbReference type="InterPro" id="IPR023346">
    <property type="entry name" value="Lysozyme-like_dom_sf"/>
</dbReference>
<dbReference type="EMBL" id="JH668373">
    <property type="protein sequence ID" value="KAG6449381.1"/>
    <property type="molecule type" value="Genomic_DNA"/>
</dbReference>
<evidence type="ECO:0000256" key="6">
    <source>
        <dbReference type="ARBA" id="ARBA00022638"/>
    </source>
</evidence>
<comment type="similarity">
    <text evidence="2 11">Belongs to the glycosyl hydrolase 22 family.</text>
</comment>
<dbReference type="Proteomes" id="UP000791440">
    <property type="component" value="Unassembled WGS sequence"/>
</dbReference>
<dbReference type="InterPro" id="IPR001916">
    <property type="entry name" value="Glyco_hydro_22"/>
</dbReference>
<keyword evidence="12" id="KW-0732">Signal</keyword>
<evidence type="ECO:0000256" key="4">
    <source>
        <dbReference type="ARBA" id="ARBA00020438"/>
    </source>
</evidence>
<keyword evidence="6" id="KW-0081">Bacteriolytic enzyme</keyword>
<evidence type="ECO:0000256" key="10">
    <source>
        <dbReference type="ARBA" id="ARBA00031262"/>
    </source>
</evidence>
<organism evidence="14 15">
    <name type="scientific">Manduca sexta</name>
    <name type="common">Tobacco hawkmoth</name>
    <name type="synonym">Tobacco hornworm</name>
    <dbReference type="NCBI Taxonomy" id="7130"/>
    <lineage>
        <taxon>Eukaryota</taxon>
        <taxon>Metazoa</taxon>
        <taxon>Ecdysozoa</taxon>
        <taxon>Arthropoda</taxon>
        <taxon>Hexapoda</taxon>
        <taxon>Insecta</taxon>
        <taxon>Pterygota</taxon>
        <taxon>Neoptera</taxon>
        <taxon>Endopterygota</taxon>
        <taxon>Lepidoptera</taxon>
        <taxon>Glossata</taxon>
        <taxon>Ditrysia</taxon>
        <taxon>Bombycoidea</taxon>
        <taxon>Sphingidae</taxon>
        <taxon>Sphinginae</taxon>
        <taxon>Sphingini</taxon>
        <taxon>Manduca</taxon>
    </lineage>
</organism>
<dbReference type="AlphaFoldDB" id="A0A921Z1R4"/>
<evidence type="ECO:0000256" key="9">
    <source>
        <dbReference type="ARBA" id="ARBA00023295"/>
    </source>
</evidence>
<reference evidence="14" key="1">
    <citation type="journal article" date="2016" name="Insect Biochem. Mol. Biol.">
        <title>Multifaceted biological insights from a draft genome sequence of the tobacco hornworm moth, Manduca sexta.</title>
        <authorList>
            <person name="Kanost M.R."/>
            <person name="Arrese E.L."/>
            <person name="Cao X."/>
            <person name="Chen Y.R."/>
            <person name="Chellapilla S."/>
            <person name="Goldsmith M.R."/>
            <person name="Grosse-Wilde E."/>
            <person name="Heckel D.G."/>
            <person name="Herndon N."/>
            <person name="Jiang H."/>
            <person name="Papanicolaou A."/>
            <person name="Qu J."/>
            <person name="Soulages J.L."/>
            <person name="Vogel H."/>
            <person name="Walters J."/>
            <person name="Waterhouse R.M."/>
            <person name="Ahn S.J."/>
            <person name="Almeida F.C."/>
            <person name="An C."/>
            <person name="Aqrawi P."/>
            <person name="Bretschneider A."/>
            <person name="Bryant W.B."/>
            <person name="Bucks S."/>
            <person name="Chao H."/>
            <person name="Chevignon G."/>
            <person name="Christen J.M."/>
            <person name="Clarke D.F."/>
            <person name="Dittmer N.T."/>
            <person name="Ferguson L.C.F."/>
            <person name="Garavelou S."/>
            <person name="Gordon K.H.J."/>
            <person name="Gunaratna R.T."/>
            <person name="Han Y."/>
            <person name="Hauser F."/>
            <person name="He Y."/>
            <person name="Heidel-Fischer H."/>
            <person name="Hirsh A."/>
            <person name="Hu Y."/>
            <person name="Jiang H."/>
            <person name="Kalra D."/>
            <person name="Klinner C."/>
            <person name="Konig C."/>
            <person name="Kovar C."/>
            <person name="Kroll A.R."/>
            <person name="Kuwar S.S."/>
            <person name="Lee S.L."/>
            <person name="Lehman R."/>
            <person name="Li K."/>
            <person name="Li Z."/>
            <person name="Liang H."/>
            <person name="Lovelace S."/>
            <person name="Lu Z."/>
            <person name="Mansfield J.H."/>
            <person name="McCulloch K.J."/>
            <person name="Mathew T."/>
            <person name="Morton B."/>
            <person name="Muzny D.M."/>
            <person name="Neunemann D."/>
            <person name="Ongeri F."/>
            <person name="Pauchet Y."/>
            <person name="Pu L.L."/>
            <person name="Pyrousis I."/>
            <person name="Rao X.J."/>
            <person name="Redding A."/>
            <person name="Roesel C."/>
            <person name="Sanchez-Gracia A."/>
            <person name="Schaack S."/>
            <person name="Shukla A."/>
            <person name="Tetreau G."/>
            <person name="Wang Y."/>
            <person name="Xiong G.H."/>
            <person name="Traut W."/>
            <person name="Walsh T.K."/>
            <person name="Worley K.C."/>
            <person name="Wu D."/>
            <person name="Wu W."/>
            <person name="Wu Y.Q."/>
            <person name="Zhang X."/>
            <person name="Zou Z."/>
            <person name="Zucker H."/>
            <person name="Briscoe A.D."/>
            <person name="Burmester T."/>
            <person name="Clem R.J."/>
            <person name="Feyereisen R."/>
            <person name="Grimmelikhuijzen C.J.P."/>
            <person name="Hamodrakas S.J."/>
            <person name="Hansson B.S."/>
            <person name="Huguet E."/>
            <person name="Jermiin L.S."/>
            <person name="Lan Q."/>
            <person name="Lehman H.K."/>
            <person name="Lorenzen M."/>
            <person name="Merzendorfer H."/>
            <person name="Michalopoulos I."/>
            <person name="Morton D.B."/>
            <person name="Muthukrishnan S."/>
            <person name="Oakeshott J.G."/>
            <person name="Palmer W."/>
            <person name="Park Y."/>
            <person name="Passarelli A.L."/>
            <person name="Rozas J."/>
            <person name="Schwartz L.M."/>
            <person name="Smith W."/>
            <person name="Southgate A."/>
            <person name="Vilcinskas A."/>
            <person name="Vogt R."/>
            <person name="Wang P."/>
            <person name="Werren J."/>
            <person name="Yu X.Q."/>
            <person name="Zhou J.J."/>
            <person name="Brown S.J."/>
            <person name="Scherer S.E."/>
            <person name="Richards S."/>
            <person name="Blissard G.W."/>
        </authorList>
    </citation>
    <scope>NUCLEOTIDE SEQUENCE</scope>
</reference>
<dbReference type="EMBL" id="JH668373">
    <property type="protein sequence ID" value="KAG6449382.1"/>
    <property type="molecule type" value="Genomic_DNA"/>
</dbReference>
<evidence type="ECO:0000256" key="2">
    <source>
        <dbReference type="ARBA" id="ARBA00010859"/>
    </source>
</evidence>
<evidence type="ECO:0000259" key="13">
    <source>
        <dbReference type="PROSITE" id="PS00128"/>
    </source>
</evidence>
<dbReference type="PANTHER" id="PTHR11407:SF63">
    <property type="entry name" value="LYSOZYME C"/>
    <property type="match status" value="1"/>
</dbReference>
<gene>
    <name evidence="14" type="ORF">O3G_MSEX006015</name>
</gene>
<dbReference type="GO" id="GO:0042742">
    <property type="term" value="P:defense response to bacterium"/>
    <property type="evidence" value="ECO:0007669"/>
    <property type="project" value="UniProtKB-KW"/>
</dbReference>
<keyword evidence="8" id="KW-1015">Disulfide bond</keyword>
<dbReference type="PRINTS" id="PR00137">
    <property type="entry name" value="LYSOZYME"/>
</dbReference>
<proteinExistence type="inferred from homology"/>
<dbReference type="PANTHER" id="PTHR11407">
    <property type="entry name" value="LYSOZYME C"/>
    <property type="match status" value="1"/>
</dbReference>
<accession>A0A921Z1R4</accession>
<sequence length="139" mass="16045">MVKLVIVIALVALAYSCEARQFSRCELVRELRRQGFPNAQLRNWVCLIEVESNRITNRVSRVNSDGSRNYGLFQISDRYWCNNGPTPGKDCNVRCSDLLTSDIRSASVCAKRIYNRHGFRAWNGWRNRCQRDLPNISSC</sequence>
<evidence type="ECO:0000256" key="11">
    <source>
        <dbReference type="RuleBase" id="RU004440"/>
    </source>
</evidence>
<evidence type="ECO:0000313" key="15">
    <source>
        <dbReference type="Proteomes" id="UP000791440"/>
    </source>
</evidence>
<feature type="signal peptide" evidence="12">
    <location>
        <begin position="1"/>
        <end position="19"/>
    </location>
</feature>
<dbReference type="PROSITE" id="PS51257">
    <property type="entry name" value="PROKAR_LIPOPROTEIN"/>
    <property type="match status" value="1"/>
</dbReference>
<dbReference type="EC" id="3.2.1.17" evidence="3"/>
<evidence type="ECO:0000256" key="3">
    <source>
        <dbReference type="ARBA" id="ARBA00012732"/>
    </source>
</evidence>
<feature type="chain" id="PRO_5038276416" description="Lysozyme" evidence="12">
    <location>
        <begin position="20"/>
        <end position="139"/>
    </location>
</feature>
<dbReference type="CDD" id="cd16899">
    <property type="entry name" value="LYZ_C_invert"/>
    <property type="match status" value="1"/>
</dbReference>
<dbReference type="GO" id="GO:0003796">
    <property type="term" value="F:lysozyme activity"/>
    <property type="evidence" value="ECO:0007669"/>
    <property type="project" value="UniProtKB-EC"/>
</dbReference>
<keyword evidence="15" id="KW-1185">Reference proteome</keyword>
<evidence type="ECO:0000256" key="1">
    <source>
        <dbReference type="ARBA" id="ARBA00000632"/>
    </source>
</evidence>
<comment type="caution">
    <text evidence="14">The sequence shown here is derived from an EMBL/GenBank/DDBJ whole genome shotgun (WGS) entry which is preliminary data.</text>
</comment>
<dbReference type="PROSITE" id="PS00128">
    <property type="entry name" value="GLYCOSYL_HYDROL_F22_1"/>
    <property type="match status" value="1"/>
</dbReference>
<feature type="domain" description="Glycosyl hydrolases family 22 (GH22)" evidence="13">
    <location>
        <begin position="91"/>
        <end position="109"/>
    </location>
</feature>
<protein>
    <recommendedName>
        <fullName evidence="4">Lysozyme</fullName>
        <ecNumber evidence="3">3.2.1.17</ecNumber>
    </recommendedName>
    <alternativeName>
        <fullName evidence="10">1,4-beta-N-acetylmuramidase</fullName>
    </alternativeName>
</protein>
<evidence type="ECO:0000313" key="14">
    <source>
        <dbReference type="EMBL" id="KAG6449381.1"/>
    </source>
</evidence>
<evidence type="ECO:0000256" key="5">
    <source>
        <dbReference type="ARBA" id="ARBA00022529"/>
    </source>
</evidence>
<reference evidence="14" key="2">
    <citation type="submission" date="2020-12" db="EMBL/GenBank/DDBJ databases">
        <authorList>
            <person name="Kanost M."/>
        </authorList>
    </citation>
    <scope>NUCLEOTIDE SEQUENCE</scope>
</reference>
<dbReference type="Gene3D" id="1.10.530.10">
    <property type="match status" value="1"/>
</dbReference>
<keyword evidence="9" id="KW-0326">Glycosidase</keyword>
<dbReference type="SMART" id="SM00263">
    <property type="entry name" value="LYZ1"/>
    <property type="match status" value="1"/>
</dbReference>
<dbReference type="FunFam" id="1.10.530.10:FF:000001">
    <property type="entry name" value="Lysozyme C"/>
    <property type="match status" value="1"/>
</dbReference>
<dbReference type="PROSITE" id="PS51348">
    <property type="entry name" value="GLYCOSYL_HYDROL_F22_2"/>
    <property type="match status" value="1"/>
</dbReference>
<comment type="catalytic activity">
    <reaction evidence="1">
        <text>Hydrolysis of (1-&gt;4)-beta-linkages between N-acetylmuramic acid and N-acetyl-D-glucosamine residues in a peptidoglycan and between N-acetyl-D-glucosamine residues in chitodextrins.</text>
        <dbReference type="EC" id="3.2.1.17"/>
    </reaction>
</comment>
<evidence type="ECO:0000256" key="7">
    <source>
        <dbReference type="ARBA" id="ARBA00022801"/>
    </source>
</evidence>
<name>A0A921Z1R4_MANSE</name>
<evidence type="ECO:0000256" key="12">
    <source>
        <dbReference type="SAM" id="SignalP"/>
    </source>
</evidence>
<dbReference type="InterPro" id="IPR000974">
    <property type="entry name" value="Glyco_hydro_22_lys"/>
</dbReference>
<dbReference type="Pfam" id="PF00062">
    <property type="entry name" value="Lys"/>
    <property type="match status" value="1"/>
</dbReference>
<evidence type="ECO:0000256" key="8">
    <source>
        <dbReference type="ARBA" id="ARBA00023157"/>
    </source>
</evidence>
<dbReference type="SUPFAM" id="SSF53955">
    <property type="entry name" value="Lysozyme-like"/>
    <property type="match status" value="1"/>
</dbReference>
<keyword evidence="7" id="KW-0378">Hydrolase</keyword>
<keyword evidence="5" id="KW-0929">Antimicrobial</keyword>
<dbReference type="PRINTS" id="PR00135">
    <property type="entry name" value="LYZLACT"/>
</dbReference>